<comment type="caution">
    <text evidence="4">The sequence shown here is derived from an EMBL/GenBank/DDBJ whole genome shotgun (WGS) entry which is preliminary data.</text>
</comment>
<reference evidence="4 5" key="1">
    <citation type="journal article" date="2017" name="Gigascience">
        <title>Genome sequence of the small brown planthopper, Laodelphax striatellus.</title>
        <authorList>
            <person name="Zhu J."/>
            <person name="Jiang F."/>
            <person name="Wang X."/>
            <person name="Yang P."/>
            <person name="Bao Y."/>
            <person name="Zhao W."/>
            <person name="Wang W."/>
            <person name="Lu H."/>
            <person name="Wang Q."/>
            <person name="Cui N."/>
            <person name="Li J."/>
            <person name="Chen X."/>
            <person name="Luo L."/>
            <person name="Yu J."/>
            <person name="Kang L."/>
            <person name="Cui F."/>
        </authorList>
    </citation>
    <scope>NUCLEOTIDE SEQUENCE [LARGE SCALE GENOMIC DNA]</scope>
    <source>
        <strain evidence="4">Lst14</strain>
    </source>
</reference>
<dbReference type="SUPFAM" id="SSF48403">
    <property type="entry name" value="Ankyrin repeat"/>
    <property type="match status" value="1"/>
</dbReference>
<organism evidence="4 5">
    <name type="scientific">Laodelphax striatellus</name>
    <name type="common">Small brown planthopper</name>
    <name type="synonym">Delphax striatella</name>
    <dbReference type="NCBI Taxonomy" id="195883"/>
    <lineage>
        <taxon>Eukaryota</taxon>
        <taxon>Metazoa</taxon>
        <taxon>Ecdysozoa</taxon>
        <taxon>Arthropoda</taxon>
        <taxon>Hexapoda</taxon>
        <taxon>Insecta</taxon>
        <taxon>Pterygota</taxon>
        <taxon>Neoptera</taxon>
        <taxon>Paraneoptera</taxon>
        <taxon>Hemiptera</taxon>
        <taxon>Auchenorrhyncha</taxon>
        <taxon>Fulgoroidea</taxon>
        <taxon>Delphacidae</taxon>
        <taxon>Criomorphinae</taxon>
        <taxon>Laodelphax</taxon>
    </lineage>
</organism>
<feature type="domain" description="G-patch" evidence="3">
    <location>
        <begin position="254"/>
        <end position="300"/>
    </location>
</feature>
<feature type="region of interest" description="Disordered" evidence="2">
    <location>
        <begin position="321"/>
        <end position="346"/>
    </location>
</feature>
<gene>
    <name evidence="4" type="ORF">LSTR_LSTR013000</name>
</gene>
<evidence type="ECO:0000256" key="1">
    <source>
        <dbReference type="PROSITE-ProRule" id="PRU00023"/>
    </source>
</evidence>
<keyword evidence="5" id="KW-1185">Reference proteome</keyword>
<dbReference type="Pfam" id="PF12796">
    <property type="entry name" value="Ank_2"/>
    <property type="match status" value="1"/>
</dbReference>
<accession>A0A482WI62</accession>
<keyword evidence="1" id="KW-0040">ANK repeat</keyword>
<evidence type="ECO:0000313" key="4">
    <source>
        <dbReference type="EMBL" id="RZF33239.1"/>
    </source>
</evidence>
<dbReference type="PROSITE" id="PS50174">
    <property type="entry name" value="G_PATCH"/>
    <property type="match status" value="1"/>
</dbReference>
<dbReference type="InParanoid" id="A0A482WI62"/>
<dbReference type="PANTHER" id="PTHR20923">
    <property type="entry name" value="BAT4 PROTEIN-RELATED"/>
    <property type="match status" value="1"/>
</dbReference>
<evidence type="ECO:0000313" key="5">
    <source>
        <dbReference type="Proteomes" id="UP000291343"/>
    </source>
</evidence>
<dbReference type="EMBL" id="QKKF02034426">
    <property type="protein sequence ID" value="RZF33239.1"/>
    <property type="molecule type" value="Genomic_DNA"/>
</dbReference>
<dbReference type="AlphaFoldDB" id="A0A482WI62"/>
<dbReference type="GO" id="GO:0003676">
    <property type="term" value="F:nucleic acid binding"/>
    <property type="evidence" value="ECO:0007669"/>
    <property type="project" value="InterPro"/>
</dbReference>
<dbReference type="Gene3D" id="1.25.40.20">
    <property type="entry name" value="Ankyrin repeat-containing domain"/>
    <property type="match status" value="1"/>
</dbReference>
<dbReference type="InterPro" id="IPR000467">
    <property type="entry name" value="G_patch_dom"/>
</dbReference>
<dbReference type="InterPro" id="IPR002110">
    <property type="entry name" value="Ankyrin_rpt"/>
</dbReference>
<dbReference type="Pfam" id="PF01585">
    <property type="entry name" value="G-patch"/>
    <property type="match status" value="1"/>
</dbReference>
<dbReference type="PROSITE" id="PS50088">
    <property type="entry name" value="ANK_REPEAT"/>
    <property type="match status" value="1"/>
</dbReference>
<feature type="repeat" description="ANK" evidence="1">
    <location>
        <begin position="129"/>
        <end position="161"/>
    </location>
</feature>
<dbReference type="SMART" id="SM00443">
    <property type="entry name" value="G_patch"/>
    <property type="match status" value="1"/>
</dbReference>
<evidence type="ECO:0000256" key="2">
    <source>
        <dbReference type="SAM" id="MobiDB-lite"/>
    </source>
</evidence>
<dbReference type="InterPro" id="IPR039146">
    <property type="entry name" value="GPANK1"/>
</dbReference>
<protein>
    <recommendedName>
        <fullName evidence="3">G-patch domain-containing protein</fullName>
    </recommendedName>
</protein>
<dbReference type="InterPro" id="IPR036770">
    <property type="entry name" value="Ankyrin_rpt-contain_sf"/>
</dbReference>
<evidence type="ECO:0000259" key="3">
    <source>
        <dbReference type="PROSITE" id="PS50174"/>
    </source>
</evidence>
<proteinExistence type="predicted"/>
<sequence length="346" mass="39303">MINEIESEPGLLPSANFAYTSSFRFKNFVKENSEADKEPVKEPVKLPKVSGLVVKKQYDEIVCDASTSSATGKRFSGARRLVYKKKRRTFDKPLTIHALMRAVERNDVKTVGEYLEHDLNFVINSRDEFGWTALMCASCAGAEKVVELFLKHNFDLTIKDKKGNNCLSLAKSRGHINIVKLIEHHNNSNDRLSNNDSVIDVDLIQVQEDSGTYYCEACKESIPLSSKPNHLTSTIHNFNSARKSGLKTSYGISESNKGFQMLLKTGWDREKGLGPEGEGLKFPPKVMLKQDRTGLGVKKYVAKVTHNVDEVQKTRLERTNTINKRHKEKKLRKDKMKERELRRILS</sequence>
<feature type="compositionally biased region" description="Basic residues" evidence="2">
    <location>
        <begin position="323"/>
        <end position="334"/>
    </location>
</feature>
<dbReference type="SMR" id="A0A482WI62"/>
<feature type="compositionally biased region" description="Basic and acidic residues" evidence="2">
    <location>
        <begin position="335"/>
        <end position="346"/>
    </location>
</feature>
<dbReference type="FunCoup" id="A0A482WI62">
    <property type="interactions" value="123"/>
</dbReference>
<dbReference type="Proteomes" id="UP000291343">
    <property type="component" value="Unassembled WGS sequence"/>
</dbReference>
<dbReference type="PANTHER" id="PTHR20923:SF1">
    <property type="entry name" value="G PATCH DOMAIN AND ANKYRIN REPEAT-CONTAINING PROTEIN 1"/>
    <property type="match status" value="1"/>
</dbReference>
<dbReference type="SMART" id="SM00248">
    <property type="entry name" value="ANK"/>
    <property type="match status" value="2"/>
</dbReference>
<dbReference type="OrthoDB" id="4735278at2759"/>
<name>A0A482WI62_LAOST</name>